<evidence type="ECO:0000313" key="6">
    <source>
        <dbReference type="EMBL" id="KAK2896473.1"/>
    </source>
</evidence>
<feature type="compositionally biased region" description="Basic and acidic residues" evidence="4">
    <location>
        <begin position="3331"/>
        <end position="3340"/>
    </location>
</feature>
<dbReference type="GO" id="GO:0005634">
    <property type="term" value="C:nucleus"/>
    <property type="evidence" value="ECO:0007669"/>
    <property type="project" value="UniProtKB-SubCell"/>
</dbReference>
<feature type="region of interest" description="Disordered" evidence="4">
    <location>
        <begin position="3734"/>
        <end position="3755"/>
    </location>
</feature>
<comment type="caution">
    <text evidence="6">The sequence shown here is derived from an EMBL/GenBank/DDBJ whole genome shotgun (WGS) entry which is preliminary data.</text>
</comment>
<dbReference type="SMART" id="SM00228">
    <property type="entry name" value="PDZ"/>
    <property type="match status" value="1"/>
</dbReference>
<dbReference type="InterPro" id="IPR001478">
    <property type="entry name" value="PDZ"/>
</dbReference>
<feature type="compositionally biased region" description="Basic and acidic residues" evidence="4">
    <location>
        <begin position="1510"/>
        <end position="1536"/>
    </location>
</feature>
<proteinExistence type="predicted"/>
<feature type="compositionally biased region" description="Basic and acidic residues" evidence="4">
    <location>
        <begin position="1400"/>
        <end position="1411"/>
    </location>
</feature>
<dbReference type="InterPro" id="IPR023753">
    <property type="entry name" value="FAD/NAD-binding_dom"/>
</dbReference>
<dbReference type="SUPFAM" id="SSF50156">
    <property type="entry name" value="PDZ domain-like"/>
    <property type="match status" value="1"/>
</dbReference>
<feature type="compositionally biased region" description="Basic and acidic residues" evidence="4">
    <location>
        <begin position="594"/>
        <end position="605"/>
    </location>
</feature>
<feature type="region of interest" description="Disordered" evidence="4">
    <location>
        <begin position="2236"/>
        <end position="2272"/>
    </location>
</feature>
<dbReference type="PROSITE" id="PS50106">
    <property type="entry name" value="PDZ"/>
    <property type="match status" value="1"/>
</dbReference>
<feature type="region of interest" description="Disordered" evidence="4">
    <location>
        <begin position="3771"/>
        <end position="3818"/>
    </location>
</feature>
<feature type="domain" description="PDZ" evidence="5">
    <location>
        <begin position="460"/>
        <end position="515"/>
    </location>
</feature>
<dbReference type="PRINTS" id="PR00368">
    <property type="entry name" value="FADPNR"/>
</dbReference>
<dbReference type="GO" id="GO:0005737">
    <property type="term" value="C:cytoplasm"/>
    <property type="evidence" value="ECO:0007669"/>
    <property type="project" value="TreeGrafter"/>
</dbReference>
<feature type="region of interest" description="Disordered" evidence="4">
    <location>
        <begin position="2159"/>
        <end position="2198"/>
    </location>
</feature>
<feature type="region of interest" description="Disordered" evidence="4">
    <location>
        <begin position="1400"/>
        <end position="1484"/>
    </location>
</feature>
<comment type="subcellular location">
    <subcellularLocation>
        <location evidence="1">Nucleus</location>
    </subcellularLocation>
</comment>
<dbReference type="InterPro" id="IPR036034">
    <property type="entry name" value="PDZ_sf"/>
</dbReference>
<dbReference type="InterPro" id="IPR036188">
    <property type="entry name" value="FAD/NAD-bd_sf"/>
</dbReference>
<feature type="compositionally biased region" description="Basic and acidic residues" evidence="4">
    <location>
        <begin position="1142"/>
        <end position="1154"/>
    </location>
</feature>
<dbReference type="Proteomes" id="UP001187343">
    <property type="component" value="Unassembled WGS sequence"/>
</dbReference>
<evidence type="ECO:0000256" key="4">
    <source>
        <dbReference type="SAM" id="MobiDB-lite"/>
    </source>
</evidence>
<feature type="region of interest" description="Disordered" evidence="4">
    <location>
        <begin position="2378"/>
        <end position="2399"/>
    </location>
</feature>
<feature type="region of interest" description="Disordered" evidence="4">
    <location>
        <begin position="1295"/>
        <end position="1343"/>
    </location>
</feature>
<evidence type="ECO:0000256" key="3">
    <source>
        <dbReference type="ARBA" id="ARBA00057036"/>
    </source>
</evidence>
<evidence type="ECO:0000256" key="1">
    <source>
        <dbReference type="ARBA" id="ARBA00004123"/>
    </source>
</evidence>
<feature type="compositionally biased region" description="Basic residues" evidence="4">
    <location>
        <begin position="629"/>
        <end position="646"/>
    </location>
</feature>
<feature type="region of interest" description="Disordered" evidence="4">
    <location>
        <begin position="3307"/>
        <end position="3350"/>
    </location>
</feature>
<feature type="compositionally biased region" description="Basic and acidic residues" evidence="4">
    <location>
        <begin position="1440"/>
        <end position="1456"/>
    </location>
</feature>
<feature type="compositionally biased region" description="Basic and acidic residues" evidence="4">
    <location>
        <begin position="3671"/>
        <end position="3703"/>
    </location>
</feature>
<dbReference type="PANTHER" id="PTHR23348:SF41">
    <property type="entry name" value="NEUROBLAST DIFFERENTIATION-ASSOCIATED PROTEIN AHNAK"/>
    <property type="match status" value="1"/>
</dbReference>
<feature type="compositionally biased region" description="Basic and acidic residues" evidence="4">
    <location>
        <begin position="3582"/>
        <end position="3592"/>
    </location>
</feature>
<gene>
    <name evidence="6" type="ORF">Q8A67_010961</name>
</gene>
<feature type="region of interest" description="Disordered" evidence="4">
    <location>
        <begin position="903"/>
        <end position="944"/>
    </location>
</feature>
<feature type="compositionally biased region" description="Basic and acidic residues" evidence="4">
    <location>
        <begin position="1907"/>
        <end position="1920"/>
    </location>
</feature>
<feature type="region of interest" description="Disordered" evidence="4">
    <location>
        <begin position="1897"/>
        <end position="1926"/>
    </location>
</feature>
<name>A0AA88PU22_9TELE</name>
<feature type="compositionally biased region" description="Basic and acidic residues" evidence="4">
    <location>
        <begin position="903"/>
        <end position="914"/>
    </location>
</feature>
<feature type="compositionally biased region" description="Basic and acidic residues" evidence="4">
    <location>
        <begin position="2252"/>
        <end position="2261"/>
    </location>
</feature>
<feature type="region of interest" description="Disordered" evidence="4">
    <location>
        <begin position="3123"/>
        <end position="3164"/>
    </location>
</feature>
<dbReference type="Gene3D" id="3.50.50.100">
    <property type="match status" value="1"/>
</dbReference>
<dbReference type="GO" id="GO:0016491">
    <property type="term" value="F:oxidoreductase activity"/>
    <property type="evidence" value="ECO:0007669"/>
    <property type="project" value="InterPro"/>
</dbReference>
<dbReference type="GO" id="GO:0043484">
    <property type="term" value="P:regulation of RNA splicing"/>
    <property type="evidence" value="ECO:0007669"/>
    <property type="project" value="TreeGrafter"/>
</dbReference>
<feature type="compositionally biased region" description="Basic and acidic residues" evidence="4">
    <location>
        <begin position="3554"/>
        <end position="3575"/>
    </location>
</feature>
<feature type="compositionally biased region" description="Basic residues" evidence="4">
    <location>
        <begin position="583"/>
        <end position="593"/>
    </location>
</feature>
<dbReference type="FunFam" id="3.50.50.100:FF:000006">
    <property type="entry name" value="apoptosis-inducing factor 2"/>
    <property type="match status" value="1"/>
</dbReference>
<feature type="compositionally biased region" description="Basic residues" evidence="4">
    <location>
        <begin position="1319"/>
        <end position="1328"/>
    </location>
</feature>
<dbReference type="InterPro" id="IPR052082">
    <property type="entry name" value="Myelin_sheath_structural"/>
</dbReference>
<feature type="region of interest" description="Disordered" evidence="4">
    <location>
        <begin position="1128"/>
        <end position="1154"/>
    </location>
</feature>
<feature type="region of interest" description="Disordered" evidence="4">
    <location>
        <begin position="376"/>
        <end position="396"/>
    </location>
</feature>
<dbReference type="PANTHER" id="PTHR23348">
    <property type="entry name" value="PERIAXIN/AHNAK"/>
    <property type="match status" value="1"/>
</dbReference>
<dbReference type="GO" id="GO:0032287">
    <property type="term" value="P:peripheral nervous system myelin maintenance"/>
    <property type="evidence" value="ECO:0007669"/>
    <property type="project" value="TreeGrafter"/>
</dbReference>
<feature type="region of interest" description="Disordered" evidence="4">
    <location>
        <begin position="532"/>
        <end position="656"/>
    </location>
</feature>
<protein>
    <recommendedName>
        <fullName evidence="5">PDZ domain-containing protein</fullName>
    </recommendedName>
</protein>
<dbReference type="EMBL" id="JAUYZG010000010">
    <property type="protein sequence ID" value="KAK2896473.1"/>
    <property type="molecule type" value="Genomic_DNA"/>
</dbReference>
<feature type="region of interest" description="Disordered" evidence="4">
    <location>
        <begin position="1510"/>
        <end position="1540"/>
    </location>
</feature>
<accession>A0AA88PU22</accession>
<feature type="compositionally biased region" description="Basic and acidic residues" evidence="4">
    <location>
        <begin position="3152"/>
        <end position="3164"/>
    </location>
</feature>
<dbReference type="Pfam" id="PF07992">
    <property type="entry name" value="Pyr_redox_2"/>
    <property type="match status" value="1"/>
</dbReference>
<keyword evidence="7" id="KW-1185">Reference proteome</keyword>
<feature type="compositionally biased region" description="Basic and acidic residues" evidence="4">
    <location>
        <begin position="1295"/>
        <end position="1315"/>
    </location>
</feature>
<dbReference type="SUPFAM" id="SSF51905">
    <property type="entry name" value="FAD/NAD(P)-binding domain"/>
    <property type="match status" value="1"/>
</dbReference>
<evidence type="ECO:0000259" key="5">
    <source>
        <dbReference type="PROSITE" id="PS50106"/>
    </source>
</evidence>
<feature type="region of interest" description="Disordered" evidence="4">
    <location>
        <begin position="3668"/>
        <end position="3703"/>
    </location>
</feature>
<keyword evidence="2" id="KW-0539">Nucleus</keyword>
<comment type="function">
    <text evidence="3">Putative FAD-dependent oxidoreductase.</text>
</comment>
<dbReference type="Gene3D" id="2.30.42.10">
    <property type="match status" value="1"/>
</dbReference>
<evidence type="ECO:0000313" key="7">
    <source>
        <dbReference type="Proteomes" id="UP001187343"/>
    </source>
</evidence>
<dbReference type="PRINTS" id="PR00411">
    <property type="entry name" value="PNDRDTASEI"/>
</dbReference>
<evidence type="ECO:0000256" key="2">
    <source>
        <dbReference type="ARBA" id="ARBA00023242"/>
    </source>
</evidence>
<feature type="compositionally biased region" description="Polar residues" evidence="4">
    <location>
        <begin position="2187"/>
        <end position="2198"/>
    </location>
</feature>
<feature type="region of interest" description="Disordered" evidence="4">
    <location>
        <begin position="3544"/>
        <end position="3650"/>
    </location>
</feature>
<feature type="compositionally biased region" description="Basic and acidic residues" evidence="4">
    <location>
        <begin position="3771"/>
        <end position="3807"/>
    </location>
</feature>
<sequence>MGGQVSIDENVHVVIVGGGFGGIAAAQHLKHHGVPFMLIDVLDAFHHNIAALRASVQSGFAKQTFIPYKETFGLNFLQGRVIQIDTETQTVVLDNGKQVRYSHLILCTGTSGHFPGKHNSVDTYQLAIQKYEDFVQVIQESDTVVVVGGGTTGVEMAAEIRTEFTDKKVILIHPREEVADPDLLPSVKEQAKQVLLEKGVELLLGRKVTNLDELELNVCRKGMVVKTNKDDQVTADLVICCTGNKINSEAYKSNLTASMAESGALKVNQHLQVEGFDNVYAVGDCANLDEPKLAYHAGLHAAVAATNIINSLKGKCLTSYRTGNVTMLIAMGKDAGVGQFNGYKLPRFLVTKGEGRRLKGPEQDTDDDLVCEEPEVLEGERPRPQGSSPVEDFPATEKYSKQAEGDFYDSPNKGSKKSKRIGFGSLFDKRSSAKMNQTEDMQSDQSEIIVKTVKEVCAEGLVVSGGKDGIFIKEVKPETPASKHLSVKEGDQLLSATVYFDNVSYEDALQILEHAQPYKVAFCLKRKPLPRTQEDAETMRPDTTIGEEAEQEEEGRGPEMRGRRKTKKQHDRISWPKFPTFSKGRRANFKRSHSTSEAEEQRKLEISPPTSDTESPLKSPLKSPDGKEKKKMHKIKLKKRMTGRRSKSVEETQENEQALAADTLEVMDHQVIMNITEEQVPVINLIESPKILNEAEKTDSAITRNEYAFPTLPATESLHKVELISVDTTLKTSDITVALGDDGKERRETAELKISVPGKDKYEIETESQLKSSTSGMRTSTFDNILDSPNILSQSEPVGHQVDSDIKPINKEILQKTQESGKTDISVPKVDVSLDKPEVGPISKSPRIGSDREKKEINILETESYGIRTRGPLADIATSKSHFSNAVNKLDFTSDTFSFEIQTREDVSSTDTKKPITPTPVISQPKSHVLDVDRSRKSTGASTDIESEFKLPKVDVSEFDHLESITVKQKDPTKVPLLKREEIEIPGMEDKAPKGKVKSPRIKEQKVEKIINISKAEKKQVRGKAEEFNVEDVKEAVSKFPAFKLPERDITGVLVQREVTIMEMKSDKTVTTPKGSPSKISSMSTEINIKLPETMDKEKQRLSPVATKDQAFVLPKTDQVHLDETFITESKKSQQSKTGKMLTRDDKRSTSPDVKFKLPKREDIEIPGMEAIEQSVQPQKVITDTQDEAEKDFTDTDIKAEKKSKKSKVSLPSFGIMTPDIRFPGIAIELPIKTTSSKSDSGAIKEMKTEAKIPLDEDHIKKSPAEATFEKSQKTHDIEGDQMLHHDVGTAIVKETSKQDAEGELKAEIKSKDTDSSPQKKKLPKLKMPKIGGKMKGTAEATTKEDVTVQENYIMEVALDSEKRTPETDPKVYSAETDKNWSKIKMPSIDVSVPKIKIPKAEGKSKQEETGLSKPEAVIGVEDAREDSGFRPIKFGISMPKERTEDGGLLPDESKKATIKVSGKTEVEPSELTQAEMKEAESKMKKRKISFPKFGFSKSDTKVPDADITTQHEADGSELDVESKTTDVEAEFKDSTDSPTKFKLPTIKLPKFGVSFPKTSDAGADIQMPDVSTDKTTMDVKLPEAKLSVEATALSDKKTPEITVSVSKPEVDLSLHEGKGEIKSFQKKEIKSSEEISFSKPDIDASLTHHDVKDIKAAGVDVSLPQVDLSIPEGSVEIREPDVNLTISKDEAKHKDLAYGGTPVKFKLPSISLPKFGGKKIAKDMPDVDIDIEDPDISLPETQISLRLKDEAPSVDVKDSFETTEGQAVRVDMKAEEAKLKEQGVTITLPKFGISLPKVEAHKTADIKGPDVKISVPSQELKKPTISVDLPKVEGCISLPEAELGKLSDKAEVSQAKLETKIDQEADLKDMGMKMKKTGFSLPKFGFSKPDIKAPETDVSIAQADTSKPESEQVAKDPRSPTKMKLPTIKFPKFGVSLPKSTDASVSENQMLETTKDEPTMEMKAPDTELSAELPSLPEMKTHIILSVSKPEVDVIIPEVEKAIDADLEKKKEKVLSPEISKPEFKMSLEGHGLDQEIAIEDLKVQAKKLEKEFKLPTGSVDEVIVEAKQKESKKRKISFPKFGFSKSDTKVPDVDTSLQKEGLSVPDTEIKETEVTIPAPEVEVQLKDKSTSGSPSKFKLPTISLPKFDISISKTGEESIAKAEDDAQSEIKATSAVASQDKDTGAQDTDASKSTFEIQPLDVEIKTKYSDPGSQGSRFMMPKFEFSFPKIKGPELKKGASGTDAETTEVSLKHDKESAVRTENIPGASVEMEATMKKTKMLSSEHEFSKQDIKAPEIEVKKGDTSMAVGDVDVNLESDLKIQTTEILKDDSTTAGSPSKFKLPTFKLPKFGSSSSKVKAEITDLRGEEITLETEVEGPDVKISMPSQELKKPTISVDQPKAEGCISLPEAELGELSAKAEVPQAKLESKIDQDTGMKMKKTGFSLPKFGFSKPDIKAPEIDVNLPQVDASKPEGDVKIKEQSMNITVLDVEDDQKDTTEFKLPSISIPKIGGKATKEEITMPVVDVAVKGPELSGPDTQIKISGEVPSVDIKGPHLATEGQSVSVDLNVEDVELGGQGGKFKMPRFGIGLPKVKGFDLSTSKTGDITEIQQIDIKKPEITTEGMVHPPEQDSKDLDVQMKTSAEFGFTKPELNATEVDVNIQKTDIPIPEGSLDIEGANLDIKVSKTESDQKGSTIFGSPTKFKLPTLSLPKFGVKSQKAALDVNVTDSELEGTNIKTDLSKPDVKLEVQPPSIEAKVEGGVDVPEIDSKGLQVKVKRPSFSFPKFGFSKQDTATPEVNVSVPKAEVSIPEVDVTVKDQTAEVTLPRAEAKQKDLTIVTSPTKFKLPEVNLPKFGGKTSKGNIPVKVEGATITITDEVNKQGDTTTKFKLPTINLPKFGLKYPKATADIPAAEVDIKEPEFSFPEKGEVQTTDTKTNIDIKGPSVDVDIKVKEIDTDGTGSKFKMPKFGIGMPKVKETKLEGKAINIETGLLCEGKLDVQQPSVEIQNVTIEGKTDKVEVDSKGLKGKLPKLGFSKPDLKAPEVDVSLPKADMSVGNVEASEQSADIKLPQEPDLKEDTFGSPTKFKLPTINFPKFGTKASKDTVDIPTVHKDIKVPEVSLPDKTLNMSGEASSVEMKEPTVEDPSIEISIKRDDKEQQEGKFKVPKFGIALPIIKGPDSDQGLKKALTETEVKVSGGVPSIDKKELKLPKGTVDVEVKGPELEVEESKIKLPQFGISLDASKSPEIYIGVSKVEVSQPEVKEYFTVKDVVVEEPADFDMSSKGLGVKMKKPSFGFSKIGFSKSEGKAPDIQDSETAADLSLPEGTTEIGEREREGKTEITSPQFGSPTKFKLPTIKLPKFGVSTPKVSIDAAKADSETKEIKVSSVDYEIETSKVDPSGDIKGKTAEIETPSIDINIKEKEPKQEGQEIKFKLPKFGISLPKVKGPEVTITGKDVKTETPETGITGPEIKVAAEDASLPKIEMALEGSSSIDKKEVETELKDDTAILGSPSKFKLPTFKMPKFGTSAQKTSYAKVNVAEVDLPDTNTDLNIEDKPVQVSKELQRKDEIKETTEQPPEAATKKLDGDKGSPSKFKLPTIKMPKISISRTKSQEGEDEATTKANAPEAKTEPKDDTQGPGKSPKFTMPSLEDVLKGFEVEFNVPTIEEMEAQKDKPSVKQDQEAGEKVEEAAEHKDKGAQEKSKFKFKFPKLGFSQSSDESDKLVDAKIEESEKHLEASADQKATVSKEQAKTEKGSWFKFSFSSPTKTAKIDEKEIIEPPEETEKPDEKVEKESSKPPEEPEKSSLSEAVEENLSPTLSLKSSEAFADISSTVTTEQIALSQTSPTKVKVKYAEPTATVGVNDVQSNVVTSTARCELISMEPHQPEKVNIPFSSDMSSGSVDTLKQMSGEIHVITTNIQAIPETQQASILTNLDAHGIHTSPLQITLGSDSVLTVEETRVQSGMHTLVERHVVKETLHDDKETILVTHRTRVFEGDSAEPISDETASSIRRLKDTVHTEKMRFFDSVATAEEVTIVSSETSLRHMDSSTDENEGK</sequence>
<organism evidence="6 7">
    <name type="scientific">Cirrhinus molitorella</name>
    <name type="common">mud carp</name>
    <dbReference type="NCBI Taxonomy" id="172907"/>
    <lineage>
        <taxon>Eukaryota</taxon>
        <taxon>Metazoa</taxon>
        <taxon>Chordata</taxon>
        <taxon>Craniata</taxon>
        <taxon>Vertebrata</taxon>
        <taxon>Euteleostomi</taxon>
        <taxon>Actinopterygii</taxon>
        <taxon>Neopterygii</taxon>
        <taxon>Teleostei</taxon>
        <taxon>Ostariophysi</taxon>
        <taxon>Cypriniformes</taxon>
        <taxon>Cyprinidae</taxon>
        <taxon>Labeoninae</taxon>
        <taxon>Labeonini</taxon>
        <taxon>Cirrhinus</taxon>
    </lineage>
</organism>
<reference evidence="6" key="1">
    <citation type="submission" date="2023-08" db="EMBL/GenBank/DDBJ databases">
        <title>Chromosome-level Genome Assembly of mud carp (Cirrhinus molitorella).</title>
        <authorList>
            <person name="Liu H."/>
        </authorList>
    </citation>
    <scope>NUCLEOTIDE SEQUENCE</scope>
    <source>
        <strain evidence="6">Prfri</strain>
        <tissue evidence="6">Muscle</tissue>
    </source>
</reference>